<evidence type="ECO:0000313" key="2">
    <source>
        <dbReference type="Proteomes" id="UP000828941"/>
    </source>
</evidence>
<keyword evidence="2" id="KW-1185">Reference proteome</keyword>
<evidence type="ECO:0000313" key="1">
    <source>
        <dbReference type="EMBL" id="KAI4314045.1"/>
    </source>
</evidence>
<name>A0ACB9LTA2_BAUVA</name>
<dbReference type="EMBL" id="CM039436">
    <property type="protein sequence ID" value="KAI4314045.1"/>
    <property type="molecule type" value="Genomic_DNA"/>
</dbReference>
<organism evidence="1 2">
    <name type="scientific">Bauhinia variegata</name>
    <name type="common">Purple orchid tree</name>
    <name type="synonym">Phanera variegata</name>
    <dbReference type="NCBI Taxonomy" id="167791"/>
    <lineage>
        <taxon>Eukaryota</taxon>
        <taxon>Viridiplantae</taxon>
        <taxon>Streptophyta</taxon>
        <taxon>Embryophyta</taxon>
        <taxon>Tracheophyta</taxon>
        <taxon>Spermatophyta</taxon>
        <taxon>Magnoliopsida</taxon>
        <taxon>eudicotyledons</taxon>
        <taxon>Gunneridae</taxon>
        <taxon>Pentapetalae</taxon>
        <taxon>rosids</taxon>
        <taxon>fabids</taxon>
        <taxon>Fabales</taxon>
        <taxon>Fabaceae</taxon>
        <taxon>Cercidoideae</taxon>
        <taxon>Cercideae</taxon>
        <taxon>Bauhiniinae</taxon>
        <taxon>Bauhinia</taxon>
    </lineage>
</organism>
<gene>
    <name evidence="1" type="ORF">L6164_026988</name>
</gene>
<protein>
    <submittedName>
        <fullName evidence="1">Uncharacterized protein</fullName>
    </submittedName>
</protein>
<sequence>MGTVRTWDCERGPLYLRFYAPCAGIIILCSSPPLFAVLTRVHVDIPRRCAGGRRRRTLLFKSQSRFFCEIS</sequence>
<dbReference type="Proteomes" id="UP000828941">
    <property type="component" value="Chromosome 11"/>
</dbReference>
<proteinExistence type="predicted"/>
<accession>A0ACB9LTA2</accession>
<reference evidence="1 2" key="1">
    <citation type="journal article" date="2022" name="DNA Res.">
        <title>Chromosomal-level genome assembly of the orchid tree Bauhinia variegata (Leguminosae; Cercidoideae) supports the allotetraploid origin hypothesis of Bauhinia.</title>
        <authorList>
            <person name="Zhong Y."/>
            <person name="Chen Y."/>
            <person name="Zheng D."/>
            <person name="Pang J."/>
            <person name="Liu Y."/>
            <person name="Luo S."/>
            <person name="Meng S."/>
            <person name="Qian L."/>
            <person name="Wei D."/>
            <person name="Dai S."/>
            <person name="Zhou R."/>
        </authorList>
    </citation>
    <scope>NUCLEOTIDE SEQUENCE [LARGE SCALE GENOMIC DNA]</scope>
    <source>
        <strain evidence="1">BV-YZ2020</strain>
    </source>
</reference>
<comment type="caution">
    <text evidence="1">The sequence shown here is derived from an EMBL/GenBank/DDBJ whole genome shotgun (WGS) entry which is preliminary data.</text>
</comment>